<keyword evidence="3 5" id="KW-0378">Hydrolase</keyword>
<proteinExistence type="inferred from homology"/>
<accession>A0A3A3Z4A3</accession>
<keyword evidence="4" id="KW-0460">Magnesium</keyword>
<dbReference type="Gene3D" id="3.90.79.10">
    <property type="entry name" value="Nucleoside Triphosphate Pyrophosphohydrolase"/>
    <property type="match status" value="1"/>
</dbReference>
<dbReference type="AlphaFoldDB" id="A0A3A3Z4A3"/>
<dbReference type="PROSITE" id="PS51462">
    <property type="entry name" value="NUDIX"/>
    <property type="match status" value="1"/>
</dbReference>
<comment type="caution">
    <text evidence="7">The sequence shown here is derived from an EMBL/GenBank/DDBJ whole genome shotgun (WGS) entry which is preliminary data.</text>
</comment>
<reference evidence="7 8" key="1">
    <citation type="submission" date="2018-09" db="EMBL/GenBank/DDBJ databases">
        <title>YIM 75000 draft genome.</title>
        <authorList>
            <person name="Tang S."/>
            <person name="Feng Y."/>
        </authorList>
    </citation>
    <scope>NUCLEOTIDE SEQUENCE [LARGE SCALE GENOMIC DNA]</scope>
    <source>
        <strain evidence="7 8">YIM 75000</strain>
    </source>
</reference>
<comment type="similarity">
    <text evidence="2 5">Belongs to the Nudix hydrolase family.</text>
</comment>
<dbReference type="RefSeq" id="WP_119949187.1">
    <property type="nucleotide sequence ID" value="NZ_QZEZ01000001.1"/>
</dbReference>
<dbReference type="GO" id="GO:0016787">
    <property type="term" value="F:hydrolase activity"/>
    <property type="evidence" value="ECO:0007669"/>
    <property type="project" value="UniProtKB-KW"/>
</dbReference>
<dbReference type="CDD" id="cd04685">
    <property type="entry name" value="NUDIX_Hydrolase"/>
    <property type="match status" value="1"/>
</dbReference>
<evidence type="ECO:0000256" key="4">
    <source>
        <dbReference type="ARBA" id="ARBA00022842"/>
    </source>
</evidence>
<evidence type="ECO:0000256" key="3">
    <source>
        <dbReference type="ARBA" id="ARBA00022801"/>
    </source>
</evidence>
<dbReference type="Pfam" id="PF00293">
    <property type="entry name" value="NUDIX"/>
    <property type="match status" value="1"/>
</dbReference>
<evidence type="ECO:0000313" key="8">
    <source>
        <dbReference type="Proteomes" id="UP000265614"/>
    </source>
</evidence>
<dbReference type="OrthoDB" id="9804442at2"/>
<dbReference type="PRINTS" id="PR00502">
    <property type="entry name" value="NUDIXFAMILY"/>
</dbReference>
<organism evidence="7 8">
    <name type="scientific">Vallicoccus soli</name>
    <dbReference type="NCBI Taxonomy" id="2339232"/>
    <lineage>
        <taxon>Bacteria</taxon>
        <taxon>Bacillati</taxon>
        <taxon>Actinomycetota</taxon>
        <taxon>Actinomycetes</taxon>
        <taxon>Motilibacterales</taxon>
        <taxon>Vallicoccaceae</taxon>
        <taxon>Vallicoccus</taxon>
    </lineage>
</organism>
<evidence type="ECO:0000313" key="7">
    <source>
        <dbReference type="EMBL" id="RJK98262.1"/>
    </source>
</evidence>
<dbReference type="PANTHER" id="PTHR43046:SF12">
    <property type="entry name" value="GDP-MANNOSE MANNOSYL HYDROLASE"/>
    <property type="match status" value="1"/>
</dbReference>
<feature type="domain" description="Nudix hydrolase" evidence="6">
    <location>
        <begin position="11"/>
        <end position="153"/>
    </location>
</feature>
<dbReference type="EMBL" id="QZEZ01000001">
    <property type="protein sequence ID" value="RJK98262.1"/>
    <property type="molecule type" value="Genomic_DNA"/>
</dbReference>
<evidence type="ECO:0000259" key="6">
    <source>
        <dbReference type="PROSITE" id="PS51462"/>
    </source>
</evidence>
<dbReference type="InterPro" id="IPR015797">
    <property type="entry name" value="NUDIX_hydrolase-like_dom_sf"/>
</dbReference>
<protein>
    <submittedName>
        <fullName evidence="7">NUDIX domain-containing protein</fullName>
    </submittedName>
</protein>
<dbReference type="SUPFAM" id="SSF55811">
    <property type="entry name" value="Nudix"/>
    <property type="match status" value="1"/>
</dbReference>
<dbReference type="Proteomes" id="UP000265614">
    <property type="component" value="Unassembled WGS sequence"/>
</dbReference>
<dbReference type="InterPro" id="IPR020476">
    <property type="entry name" value="Nudix_hydrolase"/>
</dbReference>
<keyword evidence="8" id="KW-1185">Reference proteome</keyword>
<dbReference type="PANTHER" id="PTHR43046">
    <property type="entry name" value="GDP-MANNOSE MANNOSYL HYDROLASE"/>
    <property type="match status" value="1"/>
</dbReference>
<dbReference type="InterPro" id="IPR020084">
    <property type="entry name" value="NUDIX_hydrolase_CS"/>
</dbReference>
<name>A0A3A3Z4A3_9ACTN</name>
<gene>
    <name evidence="7" type="ORF">D5H78_05070</name>
</gene>
<comment type="cofactor">
    <cofactor evidence="1">
        <name>Mg(2+)</name>
        <dbReference type="ChEBI" id="CHEBI:18420"/>
    </cofactor>
</comment>
<evidence type="ECO:0000256" key="5">
    <source>
        <dbReference type="RuleBase" id="RU003476"/>
    </source>
</evidence>
<dbReference type="PROSITE" id="PS00893">
    <property type="entry name" value="NUDIX_BOX"/>
    <property type="match status" value="1"/>
</dbReference>
<evidence type="ECO:0000256" key="2">
    <source>
        <dbReference type="ARBA" id="ARBA00005582"/>
    </source>
</evidence>
<sequence length="170" mass="18884">MQDEVPEVEPRRREAARVLLLDGHDRLLLFRGCDPDRPAATFWFTPGGGLDPGESYEDAARREVREETGLEDLVLGPAVWRRRARFTFLGVPYDQREVFFLARCAPFAVDAAGWGPVERRAISAHRWWTLEELRATGEELAPADLPERLAALLADGPPQALVEVAGAAAP</sequence>
<dbReference type="InterPro" id="IPR000086">
    <property type="entry name" value="NUDIX_hydrolase_dom"/>
</dbReference>
<evidence type="ECO:0000256" key="1">
    <source>
        <dbReference type="ARBA" id="ARBA00001946"/>
    </source>
</evidence>